<dbReference type="SUPFAM" id="SSF63380">
    <property type="entry name" value="Riboflavin synthase domain-like"/>
    <property type="match status" value="1"/>
</dbReference>
<dbReference type="Pfam" id="PF00970">
    <property type="entry name" value="FAD_binding_6"/>
    <property type="match status" value="1"/>
</dbReference>
<dbReference type="InterPro" id="IPR039261">
    <property type="entry name" value="FNR_nucleotide-bd"/>
</dbReference>
<keyword evidence="2" id="KW-0479">Metal-binding</keyword>
<protein>
    <submittedName>
        <fullName evidence="5">Oxidoreductase</fullName>
    </submittedName>
</protein>
<dbReference type="InterPro" id="IPR008333">
    <property type="entry name" value="Cbr1-like_FAD-bd_dom"/>
</dbReference>
<dbReference type="Pfam" id="PF00175">
    <property type="entry name" value="NAD_binding_1"/>
    <property type="match status" value="1"/>
</dbReference>
<organism evidence="5 6">
    <name type="scientific">Amnibacterium flavum</name>
    <dbReference type="NCBI Taxonomy" id="2173173"/>
    <lineage>
        <taxon>Bacteria</taxon>
        <taxon>Bacillati</taxon>
        <taxon>Actinomycetota</taxon>
        <taxon>Actinomycetes</taxon>
        <taxon>Micrococcales</taxon>
        <taxon>Microbacteriaceae</taxon>
        <taxon>Amnibacterium</taxon>
    </lineage>
</organism>
<dbReference type="InterPro" id="IPR017938">
    <property type="entry name" value="Riboflavin_synthase-like_b-brl"/>
</dbReference>
<sequence length="248" mass="27068">MPMPAPGSVRWVKATLVGSRTEVPGTRTLVIDSEDFTPALAGQHVDIRLTAEDGYTAQRSYSLASPAGAKPFEITVDRLPDGEVSPYLVDGVEIGDMLEVRGPIGLWFVWRPVQVEPITLIAGGSGVVPLMSMIRTRQAAQTGGDFRLLYSTRMPERFIYGQELMTLDAEADWFTLHTLYTRQAPPSDARGAHRLNADDLRDLAFAPEMGSSIYVCGPTPFVEVVADTLMQMGHDPAKVRTERFGASG</sequence>
<comment type="caution">
    <text evidence="5">The sequence shown here is derived from an EMBL/GenBank/DDBJ whole genome shotgun (WGS) entry which is preliminary data.</text>
</comment>
<evidence type="ECO:0000256" key="3">
    <source>
        <dbReference type="ARBA" id="ARBA00023014"/>
    </source>
</evidence>
<evidence type="ECO:0000313" key="5">
    <source>
        <dbReference type="EMBL" id="PVZ96404.1"/>
    </source>
</evidence>
<keyword evidence="3" id="KW-0411">Iron-sulfur</keyword>
<dbReference type="SUPFAM" id="SSF52343">
    <property type="entry name" value="Ferredoxin reductase-like, C-terminal NADP-linked domain"/>
    <property type="match status" value="1"/>
</dbReference>
<dbReference type="InterPro" id="IPR050415">
    <property type="entry name" value="MRET"/>
</dbReference>
<dbReference type="PRINTS" id="PR00371">
    <property type="entry name" value="FPNCR"/>
</dbReference>
<feature type="domain" description="FAD-binding FR-type" evidence="4">
    <location>
        <begin position="9"/>
        <end position="110"/>
    </location>
</feature>
<dbReference type="Gene3D" id="3.40.50.80">
    <property type="entry name" value="Nucleotide-binding domain of ferredoxin-NADP reductase (FNR) module"/>
    <property type="match status" value="1"/>
</dbReference>
<dbReference type="Proteomes" id="UP000244893">
    <property type="component" value="Unassembled WGS sequence"/>
</dbReference>
<accession>A0A2V1HZU2</accession>
<dbReference type="PRINTS" id="PR00410">
    <property type="entry name" value="PHEHYDRXLASE"/>
</dbReference>
<dbReference type="EMBL" id="QEOP01000001">
    <property type="protein sequence ID" value="PVZ96404.1"/>
    <property type="molecule type" value="Genomic_DNA"/>
</dbReference>
<dbReference type="PROSITE" id="PS51384">
    <property type="entry name" value="FAD_FR"/>
    <property type="match status" value="1"/>
</dbReference>
<keyword evidence="2" id="KW-0001">2Fe-2S</keyword>
<evidence type="ECO:0000259" key="4">
    <source>
        <dbReference type="PROSITE" id="PS51384"/>
    </source>
</evidence>
<dbReference type="PANTHER" id="PTHR47354:SF5">
    <property type="entry name" value="PROTEIN RFBI"/>
    <property type="match status" value="1"/>
</dbReference>
<dbReference type="OrthoDB" id="5179582at2"/>
<proteinExistence type="predicted"/>
<evidence type="ECO:0000256" key="2">
    <source>
        <dbReference type="ARBA" id="ARBA00022714"/>
    </source>
</evidence>
<dbReference type="PANTHER" id="PTHR47354">
    <property type="entry name" value="NADH OXIDOREDUCTASE HCR"/>
    <property type="match status" value="1"/>
</dbReference>
<keyword evidence="6" id="KW-1185">Reference proteome</keyword>
<dbReference type="Gene3D" id="2.40.30.10">
    <property type="entry name" value="Translation factors"/>
    <property type="match status" value="1"/>
</dbReference>
<keyword evidence="2" id="KW-0408">Iron</keyword>
<dbReference type="InterPro" id="IPR001709">
    <property type="entry name" value="Flavoprot_Pyr_Nucl_cyt_Rdtase"/>
</dbReference>
<evidence type="ECO:0000256" key="1">
    <source>
        <dbReference type="ARBA" id="ARBA00001974"/>
    </source>
</evidence>
<evidence type="ECO:0000313" key="6">
    <source>
        <dbReference type="Proteomes" id="UP000244893"/>
    </source>
</evidence>
<comment type="cofactor">
    <cofactor evidence="1">
        <name>FAD</name>
        <dbReference type="ChEBI" id="CHEBI:57692"/>
    </cofactor>
</comment>
<reference evidence="5 6" key="1">
    <citation type="submission" date="2018-05" db="EMBL/GenBank/DDBJ databases">
        <title>Amnibacterium sp. M8JJ-5, whole genome shotgun sequence.</title>
        <authorList>
            <person name="Tuo L."/>
        </authorList>
    </citation>
    <scope>NUCLEOTIDE SEQUENCE [LARGE SCALE GENOMIC DNA]</scope>
    <source>
        <strain evidence="5 6">M8JJ-5</strain>
    </source>
</reference>
<dbReference type="AlphaFoldDB" id="A0A2V1HZU2"/>
<name>A0A2V1HZU2_9MICO</name>
<gene>
    <name evidence="5" type="ORF">DDQ50_06330</name>
</gene>
<dbReference type="CDD" id="cd06217">
    <property type="entry name" value="FNR_iron_sulfur_binding_3"/>
    <property type="match status" value="1"/>
</dbReference>
<dbReference type="InterPro" id="IPR001433">
    <property type="entry name" value="OxRdtase_FAD/NAD-bd"/>
</dbReference>
<dbReference type="GO" id="GO:0051537">
    <property type="term" value="F:2 iron, 2 sulfur cluster binding"/>
    <property type="evidence" value="ECO:0007669"/>
    <property type="project" value="UniProtKB-KW"/>
</dbReference>
<dbReference type="InterPro" id="IPR017927">
    <property type="entry name" value="FAD-bd_FR_type"/>
</dbReference>
<dbReference type="GO" id="GO:0016491">
    <property type="term" value="F:oxidoreductase activity"/>
    <property type="evidence" value="ECO:0007669"/>
    <property type="project" value="InterPro"/>
</dbReference>